<organism evidence="2 3">
    <name type="scientific">Qipengyuania atrilutea</name>
    <dbReference type="NCBI Taxonomy" id="2744473"/>
    <lineage>
        <taxon>Bacteria</taxon>
        <taxon>Pseudomonadati</taxon>
        <taxon>Pseudomonadota</taxon>
        <taxon>Alphaproteobacteria</taxon>
        <taxon>Sphingomonadales</taxon>
        <taxon>Erythrobacteraceae</taxon>
        <taxon>Qipengyuania</taxon>
    </lineage>
</organism>
<dbReference type="AlphaFoldDB" id="A0A850H5L1"/>
<dbReference type="EMBL" id="JABWGV010000003">
    <property type="protein sequence ID" value="NVD45452.1"/>
    <property type="molecule type" value="Genomic_DNA"/>
</dbReference>
<dbReference type="InterPro" id="IPR013216">
    <property type="entry name" value="Methyltransf_11"/>
</dbReference>
<dbReference type="RefSeq" id="WP_176267724.1">
    <property type="nucleotide sequence ID" value="NZ_JABWGV010000003.1"/>
</dbReference>
<keyword evidence="2" id="KW-0808">Transferase</keyword>
<reference evidence="2 3" key="1">
    <citation type="submission" date="2020-06" db="EMBL/GenBank/DDBJ databases">
        <title>Altererythrobacter sp. HHU K3-1.</title>
        <authorList>
            <person name="Zhang D."/>
            <person name="Xue H."/>
        </authorList>
    </citation>
    <scope>NUCLEOTIDE SEQUENCE [LARGE SCALE GENOMIC DNA]</scope>
    <source>
        <strain evidence="2 3">HHU K3-1</strain>
    </source>
</reference>
<keyword evidence="2" id="KW-0489">Methyltransferase</keyword>
<dbReference type="Gene3D" id="3.40.50.150">
    <property type="entry name" value="Vaccinia Virus protein VP39"/>
    <property type="match status" value="1"/>
</dbReference>
<protein>
    <submittedName>
        <fullName evidence="2">Class I SAM-dependent methyltransferase</fullName>
    </submittedName>
</protein>
<keyword evidence="3" id="KW-1185">Reference proteome</keyword>
<name>A0A850H5L1_9SPHN</name>
<feature type="domain" description="Methyltransferase type 11" evidence="1">
    <location>
        <begin position="55"/>
        <end position="141"/>
    </location>
</feature>
<dbReference type="PANTHER" id="PTHR42912">
    <property type="entry name" value="METHYLTRANSFERASE"/>
    <property type="match status" value="1"/>
</dbReference>
<dbReference type="CDD" id="cd02440">
    <property type="entry name" value="AdoMet_MTases"/>
    <property type="match status" value="1"/>
</dbReference>
<proteinExistence type="predicted"/>
<dbReference type="InterPro" id="IPR050508">
    <property type="entry name" value="Methyltransf_Superfamily"/>
</dbReference>
<dbReference type="Proteomes" id="UP000561438">
    <property type="component" value="Unassembled WGS sequence"/>
</dbReference>
<sequence>MDKVRKEKVWKAFWDRQRTVRTPGVVSQQWDAISRAQFDAWADFSALLPLEARVLDLATGFGKLPEMLRAIRSDVTIVGIDVAEPLPKGSDGVQLLGGVSMEALPFDESQFDAVVSLFGFEYGDTAEVSREILRVLKPGGPIGFMVHRGDGPILSHNRKRAEQLSWAITERGLFGTVIAMLPSDNSLSEEAISFAAGMAEEGRRRYGQVSVAWELAESVRRTLLLGPSGPRRKLIDTLKFIEAQAQSELGRIASLEKASEVADDRQSLLAELTANDRQQQTTAQVALPGEPPFADLLIL</sequence>
<evidence type="ECO:0000259" key="1">
    <source>
        <dbReference type="Pfam" id="PF08241"/>
    </source>
</evidence>
<comment type="caution">
    <text evidence="2">The sequence shown here is derived from an EMBL/GenBank/DDBJ whole genome shotgun (WGS) entry which is preliminary data.</text>
</comment>
<evidence type="ECO:0000313" key="2">
    <source>
        <dbReference type="EMBL" id="NVD45452.1"/>
    </source>
</evidence>
<dbReference type="GO" id="GO:0032259">
    <property type="term" value="P:methylation"/>
    <property type="evidence" value="ECO:0007669"/>
    <property type="project" value="UniProtKB-KW"/>
</dbReference>
<evidence type="ECO:0000313" key="3">
    <source>
        <dbReference type="Proteomes" id="UP000561438"/>
    </source>
</evidence>
<dbReference type="PANTHER" id="PTHR42912:SF80">
    <property type="entry name" value="METHYLTRANSFERASE DOMAIN-CONTAINING PROTEIN"/>
    <property type="match status" value="1"/>
</dbReference>
<gene>
    <name evidence="2" type="ORF">HUV48_10585</name>
</gene>
<dbReference type="Pfam" id="PF08241">
    <property type="entry name" value="Methyltransf_11"/>
    <property type="match status" value="1"/>
</dbReference>
<dbReference type="InterPro" id="IPR029063">
    <property type="entry name" value="SAM-dependent_MTases_sf"/>
</dbReference>
<dbReference type="GO" id="GO:0008757">
    <property type="term" value="F:S-adenosylmethionine-dependent methyltransferase activity"/>
    <property type="evidence" value="ECO:0007669"/>
    <property type="project" value="InterPro"/>
</dbReference>
<dbReference type="SUPFAM" id="SSF53335">
    <property type="entry name" value="S-adenosyl-L-methionine-dependent methyltransferases"/>
    <property type="match status" value="1"/>
</dbReference>
<accession>A0A850H5L1</accession>